<dbReference type="Proteomes" id="UP000009144">
    <property type="component" value="Chromosome"/>
</dbReference>
<dbReference type="AlphaFoldDB" id="I1XJS7"/>
<keyword evidence="2" id="KW-1185">Reference proteome</keyword>
<dbReference type="HOGENOM" id="CLU_3345823_0_0_6"/>
<proteinExistence type="predicted"/>
<name>I1XJS7_METNJ</name>
<accession>I1XJS7</accession>
<gene>
    <name evidence="1" type="ordered locus">Q7A_1828</name>
</gene>
<dbReference type="PATRIC" id="fig|754476.3.peg.1807"/>
<evidence type="ECO:0000313" key="1">
    <source>
        <dbReference type="EMBL" id="AFI84646.1"/>
    </source>
</evidence>
<reference evidence="1 2" key="1">
    <citation type="journal article" date="2012" name="J. Bacteriol.">
        <title>Complete genome sequences of Methylophaga sp. strain JAM1 and Methylophaga sp. strain JAM7.</title>
        <authorList>
            <person name="Villeneuve C."/>
            <person name="Martineau C."/>
            <person name="Mauffrey F."/>
            <person name="Villemur R."/>
        </authorList>
    </citation>
    <scope>NUCLEOTIDE SEQUENCE [LARGE SCALE GENOMIC DNA]</scope>
    <source>
        <strain evidence="1 2">JAM1</strain>
    </source>
</reference>
<protein>
    <submittedName>
        <fullName evidence="1">Uncharacterized protein</fullName>
    </submittedName>
</protein>
<reference evidence="1 2" key="2">
    <citation type="journal article" date="2013" name="Int. J. Syst. Evol. Microbiol.">
        <title>Methylophaga nitratireducenticrescens sp. nov. and Methylophaga frappieri sp. nov., isolated from the biofilm of the methanol-fed denitrification system treating the seawater at the Montreal Biodome.</title>
        <authorList>
            <person name="Villeneuve C."/>
            <person name="Martineau C."/>
            <person name="Mauffrey F."/>
            <person name="Villemur R."/>
        </authorList>
    </citation>
    <scope>NUCLEOTIDE SEQUENCE [LARGE SCALE GENOMIC DNA]</scope>
    <source>
        <strain evidence="1 2">JAM1</strain>
    </source>
</reference>
<dbReference type="EMBL" id="CP003390">
    <property type="protein sequence ID" value="AFI84646.1"/>
    <property type="molecule type" value="Genomic_DNA"/>
</dbReference>
<organism evidence="1 2">
    <name type="scientific">Methylophaga nitratireducenticrescens</name>
    <dbReference type="NCBI Taxonomy" id="754476"/>
    <lineage>
        <taxon>Bacteria</taxon>
        <taxon>Pseudomonadati</taxon>
        <taxon>Pseudomonadota</taxon>
        <taxon>Gammaproteobacteria</taxon>
        <taxon>Thiotrichales</taxon>
        <taxon>Piscirickettsiaceae</taxon>
        <taxon>Methylophaga</taxon>
    </lineage>
</organism>
<evidence type="ECO:0000313" key="2">
    <source>
        <dbReference type="Proteomes" id="UP000009144"/>
    </source>
</evidence>
<sequence length="37" mass="4281">MICLESFDAMWRLKLGLWCAGHFVINLDNKVLLKKCA</sequence>